<dbReference type="GO" id="GO:0004357">
    <property type="term" value="F:glutamate-cysteine ligase activity"/>
    <property type="evidence" value="ECO:0007669"/>
    <property type="project" value="UniProtKB-EC"/>
</dbReference>
<sequence>MLAQGFQGSPAPTLGVEIELQLVDAGTLELRGVEVQALAEGLPPGIAGSVRREFHACCVEVATGICRDVDEVRRDLKEKLRWVAGAAAARGLMLAWAGTHPFSHWKGQAVTDDPRYRALAESYRETLLRQLTFGLHVHVGVGSGDAAIRACDRIREFLPVLLALSANSPFWCGRATGLQSHRMEVMGSLPAAGIPPYLGTWDAFEALVGHLTASGLIGSAKDLWWDVRPSPSHGTVEVRICDMPLGLDAVLGLTALIQCLVHTLARGGSCRGDGEARPGGEDEIRRARDLEHLTAATLQQDRWLAARHGLDAMLVNPRTAERTGARALARELIDGLMPVAEELGGAEHLTRLRAKTRGANGATAQLNAFARTGSLLEVVRLTARADSSGHWHPSLSPLLGVQGLLDHTGASL</sequence>
<dbReference type="SUPFAM" id="SSF55931">
    <property type="entry name" value="Glutamine synthetase/guanido kinase"/>
    <property type="match status" value="1"/>
</dbReference>
<dbReference type="RefSeq" id="WP_168222275.1">
    <property type="nucleotide sequence ID" value="NZ_CP042997.1"/>
</dbReference>
<dbReference type="NCBIfam" id="TIGR02050">
    <property type="entry name" value="gshA_cyan_rel"/>
    <property type="match status" value="1"/>
</dbReference>
<evidence type="ECO:0000256" key="4">
    <source>
        <dbReference type="HAMAP-Rule" id="MF_01609"/>
    </source>
</evidence>
<dbReference type="PANTHER" id="PTHR36510">
    <property type="entry name" value="GLUTAMATE--CYSTEINE LIGASE 2-RELATED"/>
    <property type="match status" value="1"/>
</dbReference>
<keyword evidence="3 4" id="KW-0067">ATP-binding</keyword>
<keyword evidence="2 4" id="KW-0547">Nucleotide-binding</keyword>
<dbReference type="InterPro" id="IPR006336">
    <property type="entry name" value="GCS2"/>
</dbReference>
<dbReference type="EMBL" id="CP042997">
    <property type="protein sequence ID" value="QEH39019.1"/>
    <property type="molecule type" value="Genomic_DNA"/>
</dbReference>
<keyword evidence="1 4" id="KW-0436">Ligase</keyword>
<comment type="catalytic activity">
    <reaction evidence="4">
        <text>L-cysteine + L-glutamate + ATP = gamma-L-glutamyl-L-cysteine + ADP + phosphate + H(+)</text>
        <dbReference type="Rhea" id="RHEA:13285"/>
        <dbReference type="ChEBI" id="CHEBI:15378"/>
        <dbReference type="ChEBI" id="CHEBI:29985"/>
        <dbReference type="ChEBI" id="CHEBI:30616"/>
        <dbReference type="ChEBI" id="CHEBI:35235"/>
        <dbReference type="ChEBI" id="CHEBI:43474"/>
        <dbReference type="ChEBI" id="CHEBI:58173"/>
        <dbReference type="ChEBI" id="CHEBI:456216"/>
        <dbReference type="EC" id="6.3.2.2"/>
    </reaction>
</comment>
<evidence type="ECO:0000313" key="6">
    <source>
        <dbReference type="Proteomes" id="UP000324233"/>
    </source>
</evidence>
<dbReference type="EC" id="6.3.2.2" evidence="4"/>
<evidence type="ECO:0000313" key="5">
    <source>
        <dbReference type="EMBL" id="QEH39019.1"/>
    </source>
</evidence>
<comment type="function">
    <text evidence="4">ATP-dependent carboxylate-amine ligase which exhibits weak glutamate--cysteine ligase activity.</text>
</comment>
<dbReference type="GO" id="GO:0042398">
    <property type="term" value="P:modified amino acid biosynthetic process"/>
    <property type="evidence" value="ECO:0007669"/>
    <property type="project" value="InterPro"/>
</dbReference>
<dbReference type="Pfam" id="PF04107">
    <property type="entry name" value="GCS2"/>
    <property type="match status" value="1"/>
</dbReference>
<protein>
    <recommendedName>
        <fullName evidence="4">Putative glutamate--cysteine ligase 2</fullName>
        <ecNumber evidence="4">6.3.2.2</ecNumber>
    </recommendedName>
    <alternativeName>
        <fullName evidence="4">Gamma-glutamylcysteine synthetase 2</fullName>
        <shortName evidence="4">GCS 2</shortName>
        <shortName evidence="4">Gamma-GCS 2</shortName>
    </alternativeName>
</protein>
<evidence type="ECO:0000256" key="2">
    <source>
        <dbReference type="ARBA" id="ARBA00022741"/>
    </source>
</evidence>
<evidence type="ECO:0000256" key="3">
    <source>
        <dbReference type="ARBA" id="ARBA00022840"/>
    </source>
</evidence>
<dbReference type="InterPro" id="IPR011793">
    <property type="entry name" value="YbdK"/>
</dbReference>
<dbReference type="InterPro" id="IPR050141">
    <property type="entry name" value="GCL_type2/YbdK_subfam"/>
</dbReference>
<gene>
    <name evidence="5" type="primary">ybdK_3</name>
    <name evidence="5" type="ORF">OJF2_76310</name>
</gene>
<organism evidence="5 6">
    <name type="scientific">Aquisphaera giovannonii</name>
    <dbReference type="NCBI Taxonomy" id="406548"/>
    <lineage>
        <taxon>Bacteria</taxon>
        <taxon>Pseudomonadati</taxon>
        <taxon>Planctomycetota</taxon>
        <taxon>Planctomycetia</taxon>
        <taxon>Isosphaerales</taxon>
        <taxon>Isosphaeraceae</taxon>
        <taxon>Aquisphaera</taxon>
    </lineage>
</organism>
<accession>A0A5B9WFH6</accession>
<dbReference type="KEGG" id="agv:OJF2_76310"/>
<evidence type="ECO:0000256" key="1">
    <source>
        <dbReference type="ARBA" id="ARBA00022598"/>
    </source>
</evidence>
<proteinExistence type="inferred from homology"/>
<dbReference type="Proteomes" id="UP000324233">
    <property type="component" value="Chromosome"/>
</dbReference>
<comment type="similarity">
    <text evidence="4">Belongs to the glutamate--cysteine ligase type 2 family. YbdK subfamily.</text>
</comment>
<name>A0A5B9WFH6_9BACT</name>
<dbReference type="InterPro" id="IPR014746">
    <property type="entry name" value="Gln_synth/guanido_kin_cat_dom"/>
</dbReference>
<dbReference type="GO" id="GO:0005524">
    <property type="term" value="F:ATP binding"/>
    <property type="evidence" value="ECO:0007669"/>
    <property type="project" value="UniProtKB-KW"/>
</dbReference>
<keyword evidence="6" id="KW-1185">Reference proteome</keyword>
<dbReference type="HAMAP" id="MF_01609">
    <property type="entry name" value="Glu_cys_ligase_2"/>
    <property type="match status" value="1"/>
</dbReference>
<dbReference type="Gene3D" id="3.30.590.20">
    <property type="match status" value="1"/>
</dbReference>
<dbReference type="AlphaFoldDB" id="A0A5B9WFH6"/>
<dbReference type="PANTHER" id="PTHR36510:SF1">
    <property type="entry name" value="GLUTAMATE--CYSTEINE LIGASE 2-RELATED"/>
    <property type="match status" value="1"/>
</dbReference>
<reference evidence="5 6" key="1">
    <citation type="submission" date="2019-08" db="EMBL/GenBank/DDBJ databases">
        <title>Deep-cultivation of Planctomycetes and their phenomic and genomic characterization uncovers novel biology.</title>
        <authorList>
            <person name="Wiegand S."/>
            <person name="Jogler M."/>
            <person name="Boedeker C."/>
            <person name="Pinto D."/>
            <person name="Vollmers J."/>
            <person name="Rivas-Marin E."/>
            <person name="Kohn T."/>
            <person name="Peeters S.H."/>
            <person name="Heuer A."/>
            <person name="Rast P."/>
            <person name="Oberbeckmann S."/>
            <person name="Bunk B."/>
            <person name="Jeske O."/>
            <person name="Meyerdierks A."/>
            <person name="Storesund J.E."/>
            <person name="Kallscheuer N."/>
            <person name="Luecker S."/>
            <person name="Lage O.M."/>
            <person name="Pohl T."/>
            <person name="Merkel B.J."/>
            <person name="Hornburger P."/>
            <person name="Mueller R.-W."/>
            <person name="Bruemmer F."/>
            <person name="Labrenz M."/>
            <person name="Spormann A.M."/>
            <person name="Op den Camp H."/>
            <person name="Overmann J."/>
            <person name="Amann R."/>
            <person name="Jetten M.S.M."/>
            <person name="Mascher T."/>
            <person name="Medema M.H."/>
            <person name="Devos D.P."/>
            <person name="Kaster A.-K."/>
            <person name="Ovreas L."/>
            <person name="Rohde M."/>
            <person name="Galperin M.Y."/>
            <person name="Jogler C."/>
        </authorList>
    </citation>
    <scope>NUCLEOTIDE SEQUENCE [LARGE SCALE GENOMIC DNA]</scope>
    <source>
        <strain evidence="5 6">OJF2</strain>
    </source>
</reference>